<dbReference type="InterPro" id="IPR036962">
    <property type="entry name" value="Glyco_hydro_3_N_sf"/>
</dbReference>
<comment type="similarity">
    <text evidence="1">Belongs to the glycosyl hydrolase 3 family.</text>
</comment>
<dbReference type="Gene3D" id="2.60.40.10">
    <property type="entry name" value="Immunoglobulins"/>
    <property type="match status" value="1"/>
</dbReference>
<dbReference type="InterPro" id="IPR001764">
    <property type="entry name" value="Glyco_hydro_3_N"/>
</dbReference>
<dbReference type="Pfam" id="PF00933">
    <property type="entry name" value="Glyco_hydro_3"/>
    <property type="match status" value="1"/>
</dbReference>
<dbReference type="PANTHER" id="PTHR42715:SF3">
    <property type="entry name" value="BETA-GLUCOSIDASE B-RELATED"/>
    <property type="match status" value="1"/>
</dbReference>
<evidence type="ECO:0000256" key="1">
    <source>
        <dbReference type="ARBA" id="ARBA00005336"/>
    </source>
</evidence>
<evidence type="ECO:0000259" key="3">
    <source>
        <dbReference type="SMART" id="SM01217"/>
    </source>
</evidence>
<gene>
    <name evidence="4" type="ORF">MMOR_08740</name>
</gene>
<dbReference type="PANTHER" id="PTHR42715">
    <property type="entry name" value="BETA-GLUCOSIDASE"/>
    <property type="match status" value="1"/>
</dbReference>
<dbReference type="SMART" id="SM01217">
    <property type="entry name" value="Fn3_like"/>
    <property type="match status" value="1"/>
</dbReference>
<dbReference type="PRINTS" id="PR00133">
    <property type="entry name" value="GLHYDRLASE3"/>
</dbReference>
<dbReference type="Proteomes" id="UP000466681">
    <property type="component" value="Chromosome"/>
</dbReference>
<proteinExistence type="inferred from homology"/>
<dbReference type="Gene3D" id="3.20.20.300">
    <property type="entry name" value="Glycoside hydrolase, family 3, N-terminal domain"/>
    <property type="match status" value="1"/>
</dbReference>
<organism evidence="4 5">
    <name type="scientific">Mycolicibacterium moriokaense</name>
    <dbReference type="NCBI Taxonomy" id="39691"/>
    <lineage>
        <taxon>Bacteria</taxon>
        <taxon>Bacillati</taxon>
        <taxon>Actinomycetota</taxon>
        <taxon>Actinomycetes</taxon>
        <taxon>Mycobacteriales</taxon>
        <taxon>Mycobacteriaceae</taxon>
        <taxon>Mycolicibacterium</taxon>
    </lineage>
</organism>
<dbReference type="SUPFAM" id="SSF52279">
    <property type="entry name" value="Beta-D-glucan exohydrolase, C-terminal domain"/>
    <property type="match status" value="1"/>
</dbReference>
<reference evidence="4 5" key="1">
    <citation type="journal article" date="2019" name="Emerg. Microbes Infect.">
        <title>Comprehensive subspecies identification of 175 nontuberculous mycobacteria species based on 7547 genomic profiles.</title>
        <authorList>
            <person name="Matsumoto Y."/>
            <person name="Kinjo T."/>
            <person name="Motooka D."/>
            <person name="Nabeya D."/>
            <person name="Jung N."/>
            <person name="Uechi K."/>
            <person name="Horii T."/>
            <person name="Iida T."/>
            <person name="Fujita J."/>
            <person name="Nakamura S."/>
        </authorList>
    </citation>
    <scope>NUCLEOTIDE SEQUENCE [LARGE SCALE GENOMIC DNA]</scope>
    <source>
        <strain evidence="4 5">JCM 6375</strain>
    </source>
</reference>
<dbReference type="InterPro" id="IPR036881">
    <property type="entry name" value="Glyco_hydro_3_C_sf"/>
</dbReference>
<feature type="domain" description="Fibronectin type III-like" evidence="3">
    <location>
        <begin position="633"/>
        <end position="699"/>
    </location>
</feature>
<dbReference type="RefSeq" id="WP_083154859.1">
    <property type="nucleotide sequence ID" value="NZ_AP022560.1"/>
</dbReference>
<dbReference type="Pfam" id="PF01915">
    <property type="entry name" value="Glyco_hydro_3_C"/>
    <property type="match status" value="1"/>
</dbReference>
<dbReference type="Gene3D" id="3.40.50.1700">
    <property type="entry name" value="Glycoside hydrolase family 3 C-terminal domain"/>
    <property type="match status" value="1"/>
</dbReference>
<name>A0AAD1H6W3_9MYCO</name>
<dbReference type="InterPro" id="IPR013783">
    <property type="entry name" value="Ig-like_fold"/>
</dbReference>
<evidence type="ECO:0000256" key="2">
    <source>
        <dbReference type="ARBA" id="ARBA00022801"/>
    </source>
</evidence>
<dbReference type="InterPro" id="IPR026891">
    <property type="entry name" value="Fn3-like"/>
</dbReference>
<dbReference type="InterPro" id="IPR050288">
    <property type="entry name" value="Cellulose_deg_GH3"/>
</dbReference>
<dbReference type="InterPro" id="IPR017853">
    <property type="entry name" value="GH"/>
</dbReference>
<sequence length="711" mass="76999">MSAEIFLPGTSFADAVDAVRRGEKSSEEAADEILRMLTDRELLWLLDGDKPMVKSVVDGARTRTNFLAVTAGRIDRIGIPGLRFTDGPRGVGIAPSTSFPVSIARAATWDVDIERRVAAAIATEARAHGANFWGGLCINVAPFPGWGRAQESYGEDPLLIGEMGSAAIEGAKPWVITSVKHFALNSMEEARFQVDVSAPEDILHERYLPHFRRAVEAGVDSVMSSYNSVNGVWAGENPHLLTEILRDQWGFTGFVHTDWVWGLRHPVESVAAGQDVEMPFRQQRAHALPAALRSGELDRADVVRAGARVLRTQIEFAARAQPTPPRSVVAGAEHRALAREVAQRGTVLLRNQNADGTTLLPLVEQDLHRVAVLGRLADRPNLGDTGSSNVRPPNTVSVVQGLRERLGSHRVVTDARGADAAVVVVGLTPKDEGEALIAIDADTMALFGGVMRRQWVAKLASRLFKFSQRWWTFGGDRSDLRLHSEDVALIRAVAAANPRTVVIVIGGGTVIADPWDRDVAAVLMAWYPGMEGGRSLADILFGDVEPGGRMPVTTPVRQSQLPQVDWRARAVTYDRWWGQRKLDHDGVTAGYPLGFGLGYTTFTIADLTLGPVDGEHFDATVKVSNTGDRDGRHVVQVYAVREVDGRPVRHLVGFTSVAVSAGESVPVTVDCSTRPLQRWTHAGVVLDGGEVTVEAGGYCGDPNAARSPLLF</sequence>
<dbReference type="SUPFAM" id="SSF51445">
    <property type="entry name" value="(Trans)glycosidases"/>
    <property type="match status" value="1"/>
</dbReference>
<dbReference type="GO" id="GO:0008422">
    <property type="term" value="F:beta-glucosidase activity"/>
    <property type="evidence" value="ECO:0007669"/>
    <property type="project" value="TreeGrafter"/>
</dbReference>
<evidence type="ECO:0000313" key="5">
    <source>
        <dbReference type="Proteomes" id="UP000466681"/>
    </source>
</evidence>
<dbReference type="GO" id="GO:0009251">
    <property type="term" value="P:glucan catabolic process"/>
    <property type="evidence" value="ECO:0007669"/>
    <property type="project" value="TreeGrafter"/>
</dbReference>
<dbReference type="AlphaFoldDB" id="A0AAD1H6W3"/>
<dbReference type="EMBL" id="AP022560">
    <property type="protein sequence ID" value="BBW99937.1"/>
    <property type="molecule type" value="Genomic_DNA"/>
</dbReference>
<keyword evidence="2 4" id="KW-0378">Hydrolase</keyword>
<protein>
    <submittedName>
        <fullName evidence="4">Glycosyl hydrolase</fullName>
    </submittedName>
</protein>
<dbReference type="Pfam" id="PF14310">
    <property type="entry name" value="Fn3-like"/>
    <property type="match status" value="1"/>
</dbReference>
<evidence type="ECO:0000313" key="4">
    <source>
        <dbReference type="EMBL" id="BBW99937.1"/>
    </source>
</evidence>
<accession>A0AAD1H6W3</accession>
<dbReference type="KEGG" id="mmor:MMOR_08740"/>
<dbReference type="InterPro" id="IPR002772">
    <property type="entry name" value="Glyco_hydro_3_C"/>
</dbReference>
<keyword evidence="5" id="KW-1185">Reference proteome</keyword>